<accession>A0A5B8G003</accession>
<dbReference type="OrthoDB" id="9787219at2"/>
<sequence>MAFLFNSPDAAREAVFRARLTAAFPDLPFLTARDDVAPEAVRFIFTWAPLPDWGRFPNLEAVFSVSAGVDQFAGLPREIPLIRMQDPMNTRRVVEYVTTSVLACLRDLPVLARCQRERNWAPDRARLIADTSVGILGLGAIGLEAARMLSGLGFRVAGWALSPGAEDGVARHTGAEGLDTLLAASDIVVCLLPLTPATEGILNADLFARMRPGASLVHAGRGRHCVDADLAAALSSGRLRSAVIDVFDVEPLPADDARWDLPNCLVTPHVAGRIAPETAVENVAENLARHARGLPLLWQVDRDRGY</sequence>
<name>A0A5B8G003_9RHOB</name>
<gene>
    <name evidence="4" type="ORF">FDP22_17030</name>
</gene>
<evidence type="ECO:0000313" key="5">
    <source>
        <dbReference type="Proteomes" id="UP000305888"/>
    </source>
</evidence>
<dbReference type="Gene3D" id="3.40.50.720">
    <property type="entry name" value="NAD(P)-binding Rossmann-like Domain"/>
    <property type="match status" value="2"/>
</dbReference>
<dbReference type="GO" id="GO:0051287">
    <property type="term" value="F:NAD binding"/>
    <property type="evidence" value="ECO:0007669"/>
    <property type="project" value="InterPro"/>
</dbReference>
<proteinExistence type="predicted"/>
<reference evidence="4 5" key="1">
    <citation type="submission" date="2019-06" db="EMBL/GenBank/DDBJ databases">
        <title>Genome sequence of Rhodobacteraceae bacterium D4M1.</title>
        <authorList>
            <person name="Cao J."/>
        </authorList>
    </citation>
    <scope>NUCLEOTIDE SEQUENCE [LARGE SCALE GENOMIC DNA]</scope>
    <source>
        <strain evidence="4 5">D4M1</strain>
    </source>
</reference>
<organism evidence="4 5">
    <name type="scientific">Paroceanicella profunda</name>
    <dbReference type="NCBI Taxonomy" id="2579971"/>
    <lineage>
        <taxon>Bacteria</taxon>
        <taxon>Pseudomonadati</taxon>
        <taxon>Pseudomonadota</taxon>
        <taxon>Alphaproteobacteria</taxon>
        <taxon>Rhodobacterales</taxon>
        <taxon>Paracoccaceae</taxon>
        <taxon>Paroceanicella</taxon>
    </lineage>
</organism>
<feature type="domain" description="D-isomer specific 2-hydroxyacid dehydrogenase NAD-binding" evidence="3">
    <location>
        <begin position="100"/>
        <end position="271"/>
    </location>
</feature>
<keyword evidence="1" id="KW-0560">Oxidoreductase</keyword>
<evidence type="ECO:0000259" key="3">
    <source>
        <dbReference type="Pfam" id="PF02826"/>
    </source>
</evidence>
<dbReference type="PANTHER" id="PTHR43333:SF1">
    <property type="entry name" value="D-ISOMER SPECIFIC 2-HYDROXYACID DEHYDROGENASE NAD-BINDING DOMAIN-CONTAINING PROTEIN"/>
    <property type="match status" value="1"/>
</dbReference>
<dbReference type="InterPro" id="IPR006140">
    <property type="entry name" value="D-isomer_DH_NAD-bd"/>
</dbReference>
<dbReference type="Proteomes" id="UP000305888">
    <property type="component" value="Chromosome"/>
</dbReference>
<keyword evidence="5" id="KW-1185">Reference proteome</keyword>
<dbReference type="GO" id="GO:0016491">
    <property type="term" value="F:oxidoreductase activity"/>
    <property type="evidence" value="ECO:0007669"/>
    <property type="project" value="UniProtKB-KW"/>
</dbReference>
<dbReference type="Pfam" id="PF02826">
    <property type="entry name" value="2-Hacid_dh_C"/>
    <property type="match status" value="1"/>
</dbReference>
<evidence type="ECO:0000313" key="4">
    <source>
        <dbReference type="EMBL" id="QDL93334.1"/>
    </source>
</evidence>
<dbReference type="SUPFAM" id="SSF51735">
    <property type="entry name" value="NAD(P)-binding Rossmann-fold domains"/>
    <property type="match status" value="1"/>
</dbReference>
<dbReference type="RefSeq" id="WP_138576027.1">
    <property type="nucleotide sequence ID" value="NZ_CP040818.1"/>
</dbReference>
<dbReference type="CDD" id="cd12164">
    <property type="entry name" value="GDH_like_2"/>
    <property type="match status" value="1"/>
</dbReference>
<keyword evidence="2" id="KW-0520">NAD</keyword>
<evidence type="ECO:0000256" key="2">
    <source>
        <dbReference type="ARBA" id="ARBA00023027"/>
    </source>
</evidence>
<dbReference type="AlphaFoldDB" id="A0A5B8G003"/>
<keyword evidence="4" id="KW-0670">Pyruvate</keyword>
<dbReference type="PANTHER" id="PTHR43333">
    <property type="entry name" value="2-HACID_DH_C DOMAIN-CONTAINING PROTEIN"/>
    <property type="match status" value="1"/>
</dbReference>
<dbReference type="EMBL" id="CP040818">
    <property type="protein sequence ID" value="QDL93334.1"/>
    <property type="molecule type" value="Genomic_DNA"/>
</dbReference>
<protein>
    <submittedName>
        <fullName evidence="4">Glyoxylate/hydroxypyruvate reductase A</fullName>
    </submittedName>
</protein>
<evidence type="ECO:0000256" key="1">
    <source>
        <dbReference type="ARBA" id="ARBA00023002"/>
    </source>
</evidence>
<dbReference type="InterPro" id="IPR036291">
    <property type="entry name" value="NAD(P)-bd_dom_sf"/>
</dbReference>
<dbReference type="KEGG" id="ppru:FDP22_17030"/>